<dbReference type="EMBL" id="JAIWQS010000143">
    <property type="protein sequence ID" value="KAJ8747582.1"/>
    <property type="molecule type" value="Genomic_DNA"/>
</dbReference>
<dbReference type="PANTHER" id="PTHR24559:SF444">
    <property type="entry name" value="REVERSE TRANSCRIPTASE DOMAIN-CONTAINING PROTEIN"/>
    <property type="match status" value="1"/>
</dbReference>
<dbReference type="Proteomes" id="UP001159364">
    <property type="component" value="Unassembled WGS sequence"/>
</dbReference>
<gene>
    <name evidence="2" type="ORF">K2173_014438</name>
</gene>
<dbReference type="AlphaFoldDB" id="A0AAV8S5V9"/>
<dbReference type="SUPFAM" id="SSF56672">
    <property type="entry name" value="DNA/RNA polymerases"/>
    <property type="match status" value="1"/>
</dbReference>
<organism evidence="2 3">
    <name type="scientific">Erythroxylum novogranatense</name>
    <dbReference type="NCBI Taxonomy" id="1862640"/>
    <lineage>
        <taxon>Eukaryota</taxon>
        <taxon>Viridiplantae</taxon>
        <taxon>Streptophyta</taxon>
        <taxon>Embryophyta</taxon>
        <taxon>Tracheophyta</taxon>
        <taxon>Spermatophyta</taxon>
        <taxon>Magnoliopsida</taxon>
        <taxon>eudicotyledons</taxon>
        <taxon>Gunneridae</taxon>
        <taxon>Pentapetalae</taxon>
        <taxon>rosids</taxon>
        <taxon>fabids</taxon>
        <taxon>Malpighiales</taxon>
        <taxon>Erythroxylaceae</taxon>
        <taxon>Erythroxylum</taxon>
    </lineage>
</organism>
<evidence type="ECO:0000313" key="2">
    <source>
        <dbReference type="EMBL" id="KAJ8747582.1"/>
    </source>
</evidence>
<dbReference type="InterPro" id="IPR053134">
    <property type="entry name" value="RNA-dir_DNA_polymerase"/>
</dbReference>
<dbReference type="InterPro" id="IPR043128">
    <property type="entry name" value="Rev_trsase/Diguanyl_cyclase"/>
</dbReference>
<protein>
    <recommendedName>
        <fullName evidence="1">Reverse transcriptase domain-containing protein</fullName>
    </recommendedName>
</protein>
<accession>A0AAV8S5V9</accession>
<reference evidence="2 3" key="1">
    <citation type="submission" date="2021-09" db="EMBL/GenBank/DDBJ databases">
        <title>Genomic insights and catalytic innovation underlie evolution of tropane alkaloids biosynthesis.</title>
        <authorList>
            <person name="Wang Y.-J."/>
            <person name="Tian T."/>
            <person name="Huang J.-P."/>
            <person name="Huang S.-X."/>
        </authorList>
    </citation>
    <scope>NUCLEOTIDE SEQUENCE [LARGE SCALE GENOMIC DNA]</scope>
    <source>
        <strain evidence="2">KIB-2018</strain>
        <tissue evidence="2">Leaf</tissue>
    </source>
</reference>
<dbReference type="InterPro" id="IPR043502">
    <property type="entry name" value="DNA/RNA_pol_sf"/>
</dbReference>
<dbReference type="InterPro" id="IPR000477">
    <property type="entry name" value="RT_dom"/>
</dbReference>
<name>A0AAV8S5V9_9ROSI</name>
<proteinExistence type="predicted"/>
<sequence length="186" mass="21489">MICLIDARARVFSKIDLRSRLSSLRIKETDVKDRFRRDQFIIVFIDDILVYSKSDEEHEDHLMVALETLRKNESDAKFDKCEFWLREVEVCGGLFLDNAPLSKLTRKNQNLNGPRSAGVVSRSEEALTTAPILDIAFVMMGTLCTRMPPEGFRCVLMQGEKVIAYASRRLKPYEMNYPIHNLSWVL</sequence>
<dbReference type="Gene3D" id="3.30.70.270">
    <property type="match status" value="1"/>
</dbReference>
<evidence type="ECO:0000313" key="3">
    <source>
        <dbReference type="Proteomes" id="UP001159364"/>
    </source>
</evidence>
<keyword evidence="3" id="KW-1185">Reference proteome</keyword>
<feature type="domain" description="Reverse transcriptase" evidence="1">
    <location>
        <begin position="32"/>
        <end position="90"/>
    </location>
</feature>
<evidence type="ECO:0000259" key="1">
    <source>
        <dbReference type="Pfam" id="PF00078"/>
    </source>
</evidence>
<comment type="caution">
    <text evidence="2">The sequence shown here is derived from an EMBL/GenBank/DDBJ whole genome shotgun (WGS) entry which is preliminary data.</text>
</comment>
<dbReference type="PANTHER" id="PTHR24559">
    <property type="entry name" value="TRANSPOSON TY3-I GAG-POL POLYPROTEIN"/>
    <property type="match status" value="1"/>
</dbReference>
<dbReference type="Pfam" id="PF00078">
    <property type="entry name" value="RVT_1"/>
    <property type="match status" value="1"/>
</dbReference>